<comment type="caution">
    <text evidence="2">The sequence shown here is derived from an EMBL/GenBank/DDBJ whole genome shotgun (WGS) entry which is preliminary data.</text>
</comment>
<feature type="region of interest" description="Disordered" evidence="1">
    <location>
        <begin position="143"/>
        <end position="181"/>
    </location>
</feature>
<dbReference type="Pfam" id="PF07087">
    <property type="entry name" value="DUF1353"/>
    <property type="match status" value="1"/>
</dbReference>
<gene>
    <name evidence="2" type="ORF">HMPREF9695_02577</name>
</gene>
<reference evidence="2 3" key="1">
    <citation type="submission" date="2012-04" db="EMBL/GenBank/DDBJ databases">
        <title>The Genome Sequence of Afipia broomeae ATCC 49717.</title>
        <authorList>
            <consortium name="The Broad Institute Genome Sequencing Platform"/>
            <person name="Earl A."/>
            <person name="Ward D."/>
            <person name="Feldgarden M."/>
            <person name="Gevers D."/>
            <person name="Huys G."/>
            <person name="Walker B."/>
            <person name="Young S.K."/>
            <person name="Zeng Q."/>
            <person name="Gargeya S."/>
            <person name="Fitzgerald M."/>
            <person name="Haas B."/>
            <person name="Abouelleil A."/>
            <person name="Alvarado L."/>
            <person name="Arachchi H.M."/>
            <person name="Berlin A."/>
            <person name="Chapman S.B."/>
            <person name="Goldberg J."/>
            <person name="Griggs A."/>
            <person name="Gujja S."/>
            <person name="Hansen M."/>
            <person name="Howarth C."/>
            <person name="Imamovic A."/>
            <person name="Larimer J."/>
            <person name="McCowen C."/>
            <person name="Montmayeur A."/>
            <person name="Murphy C."/>
            <person name="Neiman D."/>
            <person name="Pearson M."/>
            <person name="Priest M."/>
            <person name="Roberts A."/>
            <person name="Saif S."/>
            <person name="Shea T."/>
            <person name="Sisk P."/>
            <person name="Sykes S."/>
            <person name="Wortman J."/>
            <person name="Nusbaum C."/>
            <person name="Birren B."/>
        </authorList>
    </citation>
    <scope>NUCLEOTIDE SEQUENCE [LARGE SCALE GENOMIC DNA]</scope>
    <source>
        <strain evidence="2 3">ATCC 49717</strain>
    </source>
</reference>
<sequence>MSRFTGELTITQLDVDCRTWRLEQPLVYEVGDENSGHVIEVHKLFETDGASIPRLFQSFLPTWGRYSRAAVVHDYLYNELRPGTERHPEAPTRQRADAIFYEAMQVSGVGFFTRWIMWAAVRTFGFLSLQAARAMAWKNDKPIPAEVAPRPELDIVSKRRRQTGTPPPPPQSPGNEGPAPR</sequence>
<dbReference type="EMBL" id="AGWX01000004">
    <property type="protein sequence ID" value="EKS36159.1"/>
    <property type="molecule type" value="Genomic_DNA"/>
</dbReference>
<dbReference type="Proteomes" id="UP000001096">
    <property type="component" value="Unassembled WGS sequence"/>
</dbReference>
<dbReference type="PATRIC" id="fig|883078.3.peg.2654"/>
<accession>K8P601</accession>
<dbReference type="RefSeq" id="WP_006021275.1">
    <property type="nucleotide sequence ID" value="NZ_KB375283.1"/>
</dbReference>
<feature type="compositionally biased region" description="Basic and acidic residues" evidence="1">
    <location>
        <begin position="143"/>
        <end position="157"/>
    </location>
</feature>
<organism evidence="2 3">
    <name type="scientific">Afipia broomeae ATCC 49717</name>
    <dbReference type="NCBI Taxonomy" id="883078"/>
    <lineage>
        <taxon>Bacteria</taxon>
        <taxon>Pseudomonadati</taxon>
        <taxon>Pseudomonadota</taxon>
        <taxon>Alphaproteobacteria</taxon>
        <taxon>Hyphomicrobiales</taxon>
        <taxon>Nitrobacteraceae</taxon>
        <taxon>Afipia</taxon>
    </lineage>
</organism>
<keyword evidence="3" id="KW-1185">Reference proteome</keyword>
<proteinExistence type="predicted"/>
<evidence type="ECO:0008006" key="4">
    <source>
        <dbReference type="Google" id="ProtNLM"/>
    </source>
</evidence>
<dbReference type="eggNOG" id="ENOG5033GY8">
    <property type="taxonomic scope" value="Bacteria"/>
</dbReference>
<evidence type="ECO:0000313" key="3">
    <source>
        <dbReference type="Proteomes" id="UP000001096"/>
    </source>
</evidence>
<evidence type="ECO:0000256" key="1">
    <source>
        <dbReference type="SAM" id="MobiDB-lite"/>
    </source>
</evidence>
<name>K8P601_9BRAD</name>
<dbReference type="InterPro" id="IPR010767">
    <property type="entry name" value="Phage_CGC-2007_Cje0229"/>
</dbReference>
<protein>
    <recommendedName>
        <fullName evidence="4">DUF1353 domain-containing protein</fullName>
    </recommendedName>
</protein>
<evidence type="ECO:0000313" key="2">
    <source>
        <dbReference type="EMBL" id="EKS36159.1"/>
    </source>
</evidence>
<dbReference type="HOGENOM" id="CLU_1486069_0_0_5"/>
<dbReference type="AlphaFoldDB" id="K8P601"/>